<reference evidence="2 3" key="1">
    <citation type="submission" date="2017-05" db="EMBL/GenBank/DDBJ databases">
        <title>The Genome Sequence of Enterococcus faecium 6F2_DIV0138.</title>
        <authorList>
            <consortium name="The Broad Institute Genomics Platform"/>
            <consortium name="The Broad Institute Genomic Center for Infectious Diseases"/>
            <person name="Earl A."/>
            <person name="Manson A."/>
            <person name="Schwartman J."/>
            <person name="Gilmore M."/>
            <person name="Abouelleil A."/>
            <person name="Cao P."/>
            <person name="Chapman S."/>
            <person name="Cusick C."/>
            <person name="Shea T."/>
            <person name="Young S."/>
            <person name="Neafsey D."/>
            <person name="Nusbaum C."/>
            <person name="Birren B."/>
        </authorList>
    </citation>
    <scope>NUCLEOTIDE SEQUENCE [LARGE SCALE GENOMIC DNA]</scope>
    <source>
        <strain evidence="2 3">6F2_DIV0138</strain>
    </source>
</reference>
<dbReference type="RefSeq" id="WP_086324895.1">
    <property type="nucleotide sequence ID" value="NZ_NGLB01000001.1"/>
</dbReference>
<dbReference type="AlphaFoldDB" id="A0AB73PML0"/>
<dbReference type="EMBL" id="NGLB01000001">
    <property type="protein sequence ID" value="OTO00418.1"/>
    <property type="molecule type" value="Genomic_DNA"/>
</dbReference>
<dbReference type="Proteomes" id="UP000194737">
    <property type="component" value="Unassembled WGS sequence"/>
</dbReference>
<evidence type="ECO:0008006" key="4">
    <source>
        <dbReference type="Google" id="ProtNLM"/>
    </source>
</evidence>
<evidence type="ECO:0000313" key="2">
    <source>
        <dbReference type="EMBL" id="OTO00553.1"/>
    </source>
</evidence>
<dbReference type="EMBL" id="NGLB01000001">
    <property type="protein sequence ID" value="OTO00553.1"/>
    <property type="molecule type" value="Genomic_DNA"/>
</dbReference>
<sequence length="140" mass="16103">MDENIPLYKLQSLRVNSIIFRPASSEKEPQDEDKTFSSSIESSFADDLETYEKERIISVKLNLNGKFINYFYELEIESKVEVLDKNVEYSEIVSEEPVLLFVPILDKASLLLGNLYESATGFPTLLDLTSMYSEQRNKES</sequence>
<comment type="caution">
    <text evidence="2">The sequence shown here is derived from an EMBL/GenBank/DDBJ whole genome shotgun (WGS) entry which is preliminary data.</text>
</comment>
<name>A0AB73PML0_ENTFC</name>
<accession>A0AB73PML0</accession>
<organism evidence="2 3">
    <name type="scientific">Enterococcus faecium</name>
    <name type="common">Streptococcus faecium</name>
    <dbReference type="NCBI Taxonomy" id="1352"/>
    <lineage>
        <taxon>Bacteria</taxon>
        <taxon>Bacillati</taxon>
        <taxon>Bacillota</taxon>
        <taxon>Bacilli</taxon>
        <taxon>Lactobacillales</taxon>
        <taxon>Enterococcaceae</taxon>
        <taxon>Enterococcus</taxon>
    </lineage>
</organism>
<evidence type="ECO:0000313" key="1">
    <source>
        <dbReference type="EMBL" id="OTO00418.1"/>
    </source>
</evidence>
<proteinExistence type="predicted"/>
<gene>
    <name evidence="1" type="ORF">A5804_001927</name>
    <name evidence="2" type="ORF">A5804_002064</name>
</gene>
<evidence type="ECO:0000313" key="3">
    <source>
        <dbReference type="Proteomes" id="UP000194737"/>
    </source>
</evidence>
<protein>
    <recommendedName>
        <fullName evidence="4">Preprotein translocase subunit SecB</fullName>
    </recommendedName>
</protein>